<sequence>MSHRNSRTNIKSLSAHLQLTFTGLFHKNDKPSQNSENEQNSVTLEVLLVKVCHKKRK</sequence>
<name>A0A2J8TN68_PONAB</name>
<feature type="non-terminal residue" evidence="1">
    <location>
        <position position="57"/>
    </location>
</feature>
<evidence type="ECO:0000313" key="1">
    <source>
        <dbReference type="EMBL" id="PNJ34444.1"/>
    </source>
</evidence>
<dbReference type="EMBL" id="NDHI03003489">
    <property type="protein sequence ID" value="PNJ34444.1"/>
    <property type="molecule type" value="Genomic_DNA"/>
</dbReference>
<accession>A0A2J8TN68</accession>
<reference evidence="1" key="1">
    <citation type="submission" date="2017-12" db="EMBL/GenBank/DDBJ databases">
        <title>High-resolution comparative analysis of great ape genomes.</title>
        <authorList>
            <person name="Pollen A."/>
            <person name="Hastie A."/>
            <person name="Hormozdiari F."/>
            <person name="Dougherty M."/>
            <person name="Liu R."/>
            <person name="Chaisson M."/>
            <person name="Hoppe E."/>
            <person name="Hill C."/>
            <person name="Pang A."/>
            <person name="Hillier L."/>
            <person name="Baker C."/>
            <person name="Armstrong J."/>
            <person name="Shendure J."/>
            <person name="Paten B."/>
            <person name="Wilson R."/>
            <person name="Chao H."/>
            <person name="Schneider V."/>
            <person name="Ventura M."/>
            <person name="Kronenberg Z."/>
            <person name="Murali S."/>
            <person name="Gordon D."/>
            <person name="Cantsilieris S."/>
            <person name="Munson K."/>
            <person name="Nelson B."/>
            <person name="Raja A."/>
            <person name="Underwood J."/>
            <person name="Diekhans M."/>
            <person name="Fiddes I."/>
            <person name="Haussler D."/>
            <person name="Eichler E."/>
        </authorList>
    </citation>
    <scope>NUCLEOTIDE SEQUENCE [LARGE SCALE GENOMIC DNA]</scope>
    <source>
        <strain evidence="1">Susie</strain>
    </source>
</reference>
<protein>
    <submittedName>
        <fullName evidence="1">SUZ12 isoform 4</fullName>
    </submittedName>
</protein>
<proteinExistence type="predicted"/>
<organism evidence="1">
    <name type="scientific">Pongo abelii</name>
    <name type="common">Sumatran orangutan</name>
    <name type="synonym">Pongo pygmaeus abelii</name>
    <dbReference type="NCBI Taxonomy" id="9601"/>
    <lineage>
        <taxon>Eukaryota</taxon>
        <taxon>Metazoa</taxon>
        <taxon>Chordata</taxon>
        <taxon>Craniata</taxon>
        <taxon>Vertebrata</taxon>
        <taxon>Euteleostomi</taxon>
        <taxon>Mammalia</taxon>
        <taxon>Eutheria</taxon>
        <taxon>Euarchontoglires</taxon>
        <taxon>Primates</taxon>
        <taxon>Haplorrhini</taxon>
        <taxon>Catarrhini</taxon>
        <taxon>Hominidae</taxon>
        <taxon>Pongo</taxon>
    </lineage>
</organism>
<dbReference type="AlphaFoldDB" id="A0A2J8TN68"/>
<gene>
    <name evidence="1" type="ORF">CR201_G0033627</name>
</gene>
<comment type="caution">
    <text evidence="1">The sequence shown here is derived from an EMBL/GenBank/DDBJ whole genome shotgun (WGS) entry which is preliminary data.</text>
</comment>